<feature type="transmembrane region" description="Helical" evidence="5">
    <location>
        <begin position="557"/>
        <end position="574"/>
    </location>
</feature>
<keyword evidence="4 5" id="KW-0472">Membrane</keyword>
<feature type="transmembrane region" description="Helical" evidence="5">
    <location>
        <begin position="60"/>
        <end position="80"/>
    </location>
</feature>
<protein>
    <recommendedName>
        <fullName evidence="7">O-antigen ligase-related domain-containing protein</fullName>
    </recommendedName>
</protein>
<feature type="transmembrane region" description="Helical" evidence="5">
    <location>
        <begin position="310"/>
        <end position="330"/>
    </location>
</feature>
<feature type="signal peptide" evidence="6">
    <location>
        <begin position="1"/>
        <end position="23"/>
    </location>
</feature>
<dbReference type="PANTHER" id="PTHR37422:SF17">
    <property type="entry name" value="O-ANTIGEN LIGASE"/>
    <property type="match status" value="1"/>
</dbReference>
<evidence type="ECO:0000256" key="3">
    <source>
        <dbReference type="ARBA" id="ARBA00022989"/>
    </source>
</evidence>
<dbReference type="Pfam" id="PF04932">
    <property type="entry name" value="Wzy_C"/>
    <property type="match status" value="1"/>
</dbReference>
<name>A0A6P1MHI1_9FIRM</name>
<keyword evidence="9" id="KW-1185">Reference proteome</keyword>
<evidence type="ECO:0000256" key="2">
    <source>
        <dbReference type="ARBA" id="ARBA00022692"/>
    </source>
</evidence>
<feature type="transmembrane region" description="Helical" evidence="5">
    <location>
        <begin position="33"/>
        <end position="48"/>
    </location>
</feature>
<evidence type="ECO:0000313" key="8">
    <source>
        <dbReference type="EMBL" id="QHI72044.1"/>
    </source>
</evidence>
<evidence type="ECO:0000256" key="4">
    <source>
        <dbReference type="ARBA" id="ARBA00023136"/>
    </source>
</evidence>
<feature type="transmembrane region" description="Helical" evidence="5">
    <location>
        <begin position="523"/>
        <end position="545"/>
    </location>
</feature>
<feature type="transmembrane region" description="Helical" evidence="5">
    <location>
        <begin position="86"/>
        <end position="107"/>
    </location>
</feature>
<gene>
    <name evidence="8" type="ORF">Ami3637_06210</name>
</gene>
<feature type="transmembrane region" description="Helical" evidence="5">
    <location>
        <begin position="273"/>
        <end position="290"/>
    </location>
</feature>
<keyword evidence="2 5" id="KW-0812">Transmembrane</keyword>
<dbReference type="RefSeq" id="WP_162361814.1">
    <property type="nucleotide sequence ID" value="NZ_CP047591.1"/>
</dbReference>
<feature type="domain" description="O-antigen ligase-related" evidence="7">
    <location>
        <begin position="463"/>
        <end position="532"/>
    </location>
</feature>
<evidence type="ECO:0000256" key="6">
    <source>
        <dbReference type="SAM" id="SignalP"/>
    </source>
</evidence>
<feature type="transmembrane region" description="Helical" evidence="5">
    <location>
        <begin position="638"/>
        <end position="661"/>
    </location>
</feature>
<evidence type="ECO:0000256" key="1">
    <source>
        <dbReference type="ARBA" id="ARBA00004141"/>
    </source>
</evidence>
<dbReference type="Proteomes" id="UP000463883">
    <property type="component" value="Chromosome"/>
</dbReference>
<dbReference type="EMBL" id="CP047591">
    <property type="protein sequence ID" value="QHI72044.1"/>
    <property type="molecule type" value="Genomic_DNA"/>
</dbReference>
<dbReference type="PANTHER" id="PTHR37422">
    <property type="entry name" value="TEICHURONIC ACID BIOSYNTHESIS PROTEIN TUAE"/>
    <property type="match status" value="1"/>
</dbReference>
<accession>A0A6P1MHI1</accession>
<keyword evidence="3 5" id="KW-1133">Transmembrane helix</keyword>
<dbReference type="InterPro" id="IPR051533">
    <property type="entry name" value="WaaL-like"/>
</dbReference>
<feature type="chain" id="PRO_5038502717" description="O-antigen ligase-related domain-containing protein" evidence="6">
    <location>
        <begin position="24"/>
        <end position="1001"/>
    </location>
</feature>
<organism evidence="8 9">
    <name type="scientific">Aminipila terrae</name>
    <dbReference type="NCBI Taxonomy" id="2697030"/>
    <lineage>
        <taxon>Bacteria</taxon>
        <taxon>Bacillati</taxon>
        <taxon>Bacillota</taxon>
        <taxon>Clostridia</taxon>
        <taxon>Peptostreptococcales</taxon>
        <taxon>Anaerovoracaceae</taxon>
        <taxon>Aminipila</taxon>
    </lineage>
</organism>
<keyword evidence="6" id="KW-0732">Signal</keyword>
<feature type="transmembrane region" description="Helical" evidence="5">
    <location>
        <begin position="171"/>
        <end position="194"/>
    </location>
</feature>
<evidence type="ECO:0000313" key="9">
    <source>
        <dbReference type="Proteomes" id="UP000463883"/>
    </source>
</evidence>
<reference evidence="8 9" key="1">
    <citation type="submission" date="2020-01" db="EMBL/GenBank/DDBJ databases">
        <title>Genomic analysis of Aminipila sp. CBA3637.</title>
        <authorList>
            <person name="Kim Y.B."/>
            <person name="Roh S.W."/>
        </authorList>
    </citation>
    <scope>NUCLEOTIDE SEQUENCE [LARGE SCALE GENOMIC DNA]</scope>
    <source>
        <strain evidence="8 9">CBA3637</strain>
    </source>
</reference>
<dbReference type="AlphaFoldDB" id="A0A6P1MHI1"/>
<dbReference type="KEGG" id="amic:Ami3637_06210"/>
<dbReference type="GO" id="GO:0016020">
    <property type="term" value="C:membrane"/>
    <property type="evidence" value="ECO:0007669"/>
    <property type="project" value="UniProtKB-SubCell"/>
</dbReference>
<sequence length="1001" mass="108771">MTKKLTYLPAVFTILLIFSTAMAGSFDLTVQKWTALAGLLVILILMLTPKAKHILTAYTVPLLIAVTGYAIWNGISIFYSDIPKTALFEFTKLIIALTAFFTILAFTAPTKKNFKIVSAIIAITTAFFGIISVDAASNGPFASIFKAFMEIFTDSMKFFGVFENGIRITGIFGNANTFSGFAALGILFSLFLVMNSNSKKGHAISLILLAINSLTYLLLFSMGSMFIFFISCILMIISSKKEERFSTFVLMAETAIITTVFTGFSLITLGSSPFIPLLAIVLNALFLWVVDKFLRQPLSNKLMSNTKTSLYAGIIIVVFIIGYLIAAFNVTGPLTLSPNETVMRAAYLDTGLYKLNATIDSNDSQGGSPMIPTVRITTQNETNLKLHTSTELYNGSLDNAQFTVPKDSKIVKLYITGSPNGNLLDKLTYTLASEESTNSQSGSIKLGYKLFPEIAANRIQDLGANENSIQRLVFFEDGLKLFKQSPLIGKGLGGYETGVSSVQNFYYETNYVHNHYIEALCDLGIIGFAFFMSILVLCVIALLKLFKQSKASNYKNAAAFALPLMTACLFQMFGQAGTDAVWSAGPFLVIAFSVLALLIIANSSFFTEDNLSAGSIFTSVNKSAAEGSDSKKNITGPLVLKVIITSVTIVMAVLLCLNLYASGKAASGNCTMEQIASLSKIDKFESNDYKTTYIVTTSTYGLVENLNQANKFAKDMSKNTDISLNYLLPFYFNTGQNDKLFKTADLAIQNQKASPNMWNRLFEIFDTAIDSNREDPVPVLLHLFKHKEYYIEGVLDYYKDLQKRNDTYLDDVMLVKGNVAFIGKLLALEPLDQSQLLQAMDVFSKTIFDSQYAVDANKDGIPDNVSALSGSTVWGKTATGKASASKGSKFIGSGFDGSMTASAGTTMELQSYCVKGGEYTVRLAGLTGLNGAAAPRDITASVDGQPLTVQYDSEGAFVKVPLKGAIQADKAKNIEAAPASTEKITVSFPTGGQMTKITLKK</sequence>
<evidence type="ECO:0000256" key="5">
    <source>
        <dbReference type="SAM" id="Phobius"/>
    </source>
</evidence>
<evidence type="ECO:0000259" key="7">
    <source>
        <dbReference type="Pfam" id="PF04932"/>
    </source>
</evidence>
<feature type="transmembrane region" description="Helical" evidence="5">
    <location>
        <begin position="580"/>
        <end position="601"/>
    </location>
</feature>
<dbReference type="InterPro" id="IPR007016">
    <property type="entry name" value="O-antigen_ligase-rel_domated"/>
</dbReference>
<comment type="subcellular location">
    <subcellularLocation>
        <location evidence="1">Membrane</location>
        <topology evidence="1">Multi-pass membrane protein</topology>
    </subcellularLocation>
</comment>
<feature type="transmembrane region" description="Helical" evidence="5">
    <location>
        <begin position="214"/>
        <end position="236"/>
    </location>
</feature>
<feature type="transmembrane region" description="Helical" evidence="5">
    <location>
        <begin position="114"/>
        <end position="133"/>
    </location>
</feature>
<proteinExistence type="predicted"/>